<evidence type="ECO:0000313" key="4">
    <source>
        <dbReference type="EMBL" id="SKB42607.1"/>
    </source>
</evidence>
<keyword evidence="1 4" id="KW-0378">Hydrolase</keyword>
<dbReference type="STRING" id="651661.SAMN05660293_00024"/>
<evidence type="ECO:0000256" key="2">
    <source>
        <dbReference type="PIRSR" id="PIRSR005962-1"/>
    </source>
</evidence>
<dbReference type="PIRSF" id="PIRSF005962">
    <property type="entry name" value="Pept_M20D_amidohydro"/>
    <property type="match status" value="1"/>
</dbReference>
<evidence type="ECO:0000313" key="5">
    <source>
        <dbReference type="Proteomes" id="UP000190897"/>
    </source>
</evidence>
<dbReference type="EMBL" id="FUZA01000001">
    <property type="protein sequence ID" value="SKB42607.1"/>
    <property type="molecule type" value="Genomic_DNA"/>
</dbReference>
<evidence type="ECO:0000256" key="1">
    <source>
        <dbReference type="ARBA" id="ARBA00022801"/>
    </source>
</evidence>
<reference evidence="5" key="1">
    <citation type="submission" date="2017-02" db="EMBL/GenBank/DDBJ databases">
        <authorList>
            <person name="Varghese N."/>
            <person name="Submissions S."/>
        </authorList>
    </citation>
    <scope>NUCLEOTIDE SEQUENCE [LARGE SCALE GENOMIC DNA]</scope>
    <source>
        <strain evidence="5">DSM 22270</strain>
    </source>
</reference>
<feature type="domain" description="Peptidase M20 dimerisation" evidence="3">
    <location>
        <begin position="264"/>
        <end position="359"/>
    </location>
</feature>
<accession>A0A1T5B6B9</accession>
<dbReference type="InterPro" id="IPR017439">
    <property type="entry name" value="Amidohydrolase"/>
</dbReference>
<sequence>MFDKFNVKLQTIMSKSANSNSKGLVKLIPLLILIYVSLTASGQTTKPTKANSSALSAIESKIRDKTISIESKLIGWRRDIHQNPELGDQEERTSKLVAEHLRTLGIEVQTGVGGTGVIGILKGGKPGKLVALRADMDALAVKEPAGLPFASKATAQINGKTEYLMHACGHDAHTAMLMAAAEVLASVKSELSGSVMFIFQPAEEGSSVVEPGSGKSWGAKRMLEDGIFKKNKPDAVFALHVHPGKSGQIDYKSGPATASSDVLNITISGQQGHGGMPWNTVDPVVASAYVIAGLQSVVSRRADLTKSPAVVSVGMIHGGSSQNVIPDTVKMVGTIRSYDPAARKQLHTDIKQAAEHIAEGTYAKAQVDILPMYDVTDNNDALAQQMLPVLKRAAEAGVIPGSLQGASEDFSYFAKEVPGLYIFLGVTPDGEDPAKAAPNHNPKFFVDEKALVVGTRAMAAMAVNFLMSGSPN</sequence>
<dbReference type="GO" id="GO:0019877">
    <property type="term" value="P:diaminopimelate biosynthetic process"/>
    <property type="evidence" value="ECO:0007669"/>
    <property type="project" value="UniProtKB-ARBA"/>
</dbReference>
<dbReference type="Pfam" id="PF07687">
    <property type="entry name" value="M20_dimer"/>
    <property type="match status" value="1"/>
</dbReference>
<keyword evidence="5" id="KW-1185">Reference proteome</keyword>
<name>A0A1T5B6B9_9BACT</name>
<dbReference type="PANTHER" id="PTHR11014:SF63">
    <property type="entry name" value="METALLOPEPTIDASE, PUTATIVE (AFU_ORTHOLOGUE AFUA_6G09600)-RELATED"/>
    <property type="match status" value="1"/>
</dbReference>
<dbReference type="RefSeq" id="WP_229208235.1">
    <property type="nucleotide sequence ID" value="NZ_FUZA01000001.1"/>
</dbReference>
<dbReference type="PANTHER" id="PTHR11014">
    <property type="entry name" value="PEPTIDASE M20 FAMILY MEMBER"/>
    <property type="match status" value="1"/>
</dbReference>
<feature type="binding site" evidence="2">
    <location>
        <position position="168"/>
    </location>
    <ligand>
        <name>Mn(2+)</name>
        <dbReference type="ChEBI" id="CHEBI:29035"/>
        <label>2</label>
    </ligand>
</feature>
<gene>
    <name evidence="4" type="ORF">SAMN05660293_00024</name>
</gene>
<feature type="binding site" evidence="2">
    <location>
        <position position="240"/>
    </location>
    <ligand>
        <name>Mn(2+)</name>
        <dbReference type="ChEBI" id="CHEBI:29035"/>
        <label>2</label>
    </ligand>
</feature>
<organism evidence="4 5">
    <name type="scientific">Dyadobacter psychrophilus</name>
    <dbReference type="NCBI Taxonomy" id="651661"/>
    <lineage>
        <taxon>Bacteria</taxon>
        <taxon>Pseudomonadati</taxon>
        <taxon>Bacteroidota</taxon>
        <taxon>Cytophagia</taxon>
        <taxon>Cytophagales</taxon>
        <taxon>Spirosomataceae</taxon>
        <taxon>Dyadobacter</taxon>
    </lineage>
</organism>
<dbReference type="Proteomes" id="UP000190897">
    <property type="component" value="Unassembled WGS sequence"/>
</dbReference>
<feature type="binding site" evidence="2">
    <location>
        <position position="170"/>
    </location>
    <ligand>
        <name>Mn(2+)</name>
        <dbReference type="ChEBI" id="CHEBI:29035"/>
        <label>2</label>
    </ligand>
</feature>
<dbReference type="SUPFAM" id="SSF53187">
    <property type="entry name" value="Zn-dependent exopeptidases"/>
    <property type="match status" value="1"/>
</dbReference>
<dbReference type="SUPFAM" id="SSF55031">
    <property type="entry name" value="Bacterial exopeptidase dimerisation domain"/>
    <property type="match status" value="1"/>
</dbReference>
<dbReference type="InterPro" id="IPR002933">
    <property type="entry name" value="Peptidase_M20"/>
</dbReference>
<keyword evidence="2" id="KW-0479">Metal-binding</keyword>
<feature type="binding site" evidence="2">
    <location>
        <position position="204"/>
    </location>
    <ligand>
        <name>Mn(2+)</name>
        <dbReference type="ChEBI" id="CHEBI:29035"/>
        <label>2</label>
    </ligand>
</feature>
<dbReference type="NCBIfam" id="TIGR01891">
    <property type="entry name" value="amidohydrolases"/>
    <property type="match status" value="1"/>
</dbReference>
<dbReference type="InterPro" id="IPR011650">
    <property type="entry name" value="Peptidase_M20_dimer"/>
</dbReference>
<dbReference type="Gene3D" id="3.40.630.10">
    <property type="entry name" value="Zn peptidases"/>
    <property type="match status" value="1"/>
</dbReference>
<protein>
    <submittedName>
        <fullName evidence="4">Amidohydrolase</fullName>
    </submittedName>
</protein>
<dbReference type="AlphaFoldDB" id="A0A1T5B6B9"/>
<dbReference type="Pfam" id="PF01546">
    <property type="entry name" value="Peptidase_M20"/>
    <property type="match status" value="1"/>
</dbReference>
<dbReference type="GO" id="GO:0046872">
    <property type="term" value="F:metal ion binding"/>
    <property type="evidence" value="ECO:0007669"/>
    <property type="project" value="UniProtKB-KW"/>
</dbReference>
<keyword evidence="2" id="KW-0464">Manganese</keyword>
<comment type="cofactor">
    <cofactor evidence="2">
        <name>Mn(2+)</name>
        <dbReference type="ChEBI" id="CHEBI:29035"/>
    </cofactor>
    <text evidence="2">The Mn(2+) ion enhances activity.</text>
</comment>
<evidence type="ECO:0000259" key="3">
    <source>
        <dbReference type="Pfam" id="PF07687"/>
    </source>
</evidence>
<dbReference type="FunFam" id="3.30.70.360:FF:000001">
    <property type="entry name" value="N-acetyldiaminopimelate deacetylase"/>
    <property type="match status" value="1"/>
</dbReference>
<feature type="binding site" evidence="2">
    <location>
        <position position="440"/>
    </location>
    <ligand>
        <name>Mn(2+)</name>
        <dbReference type="ChEBI" id="CHEBI:29035"/>
        <label>2</label>
    </ligand>
</feature>
<dbReference type="GO" id="GO:0050118">
    <property type="term" value="F:N-acetyldiaminopimelate deacetylase activity"/>
    <property type="evidence" value="ECO:0007669"/>
    <property type="project" value="UniProtKB-ARBA"/>
</dbReference>
<dbReference type="Gene3D" id="3.30.70.360">
    <property type="match status" value="1"/>
</dbReference>
<dbReference type="InterPro" id="IPR036264">
    <property type="entry name" value="Bact_exopeptidase_dim_dom"/>
</dbReference>
<proteinExistence type="predicted"/>